<proteinExistence type="predicted"/>
<sequence length="33" mass="3658">MLLDALHLMMMKLDRTFPSEAQAPAAAPASRSW</sequence>
<name>A0ABV2N8Z1_9HYPH</name>
<accession>A0ABV2N8Z1</accession>
<protein>
    <submittedName>
        <fullName evidence="1">Uncharacterized protein</fullName>
    </submittedName>
</protein>
<reference evidence="1 2" key="1">
    <citation type="submission" date="2024-06" db="EMBL/GenBank/DDBJ databases">
        <title>Genomics of switchgrass bacterial isolates.</title>
        <authorList>
            <person name="Shade A."/>
        </authorList>
    </citation>
    <scope>NUCLEOTIDE SEQUENCE [LARGE SCALE GENOMIC DNA]</scope>
    <source>
        <strain evidence="1 2">PvP084</strain>
    </source>
</reference>
<evidence type="ECO:0000313" key="2">
    <source>
        <dbReference type="Proteomes" id="UP001549119"/>
    </source>
</evidence>
<organism evidence="1 2">
    <name type="scientific">Methylobacterium radiotolerans</name>
    <dbReference type="NCBI Taxonomy" id="31998"/>
    <lineage>
        <taxon>Bacteria</taxon>
        <taxon>Pseudomonadati</taxon>
        <taxon>Pseudomonadota</taxon>
        <taxon>Alphaproteobacteria</taxon>
        <taxon>Hyphomicrobiales</taxon>
        <taxon>Methylobacteriaceae</taxon>
        <taxon>Methylobacterium</taxon>
    </lineage>
</organism>
<dbReference type="Proteomes" id="UP001549119">
    <property type="component" value="Unassembled WGS sequence"/>
</dbReference>
<keyword evidence="2" id="KW-1185">Reference proteome</keyword>
<comment type="caution">
    <text evidence="1">The sequence shown here is derived from an EMBL/GenBank/DDBJ whole genome shotgun (WGS) entry which is preliminary data.</text>
</comment>
<dbReference type="EMBL" id="JBEPNW010000002">
    <property type="protein sequence ID" value="MET3862947.1"/>
    <property type="molecule type" value="Genomic_DNA"/>
</dbReference>
<gene>
    <name evidence="1" type="ORF">ABIC20_000256</name>
</gene>
<evidence type="ECO:0000313" key="1">
    <source>
        <dbReference type="EMBL" id="MET3862947.1"/>
    </source>
</evidence>